<comment type="similarity">
    <text evidence="5 6">Belongs to the adenylate kinase family.</text>
</comment>
<dbReference type="EC" id="2.7.4.3" evidence="5 7"/>
<dbReference type="PANTHER" id="PTHR23359">
    <property type="entry name" value="NUCLEOTIDE KINASE"/>
    <property type="match status" value="1"/>
</dbReference>
<name>A0ABU5L6I7_9RICK</name>
<dbReference type="EMBL" id="JARGYT010000002">
    <property type="protein sequence ID" value="MDZ5761742.1"/>
    <property type="molecule type" value="Genomic_DNA"/>
</dbReference>
<feature type="binding site" evidence="5">
    <location>
        <position position="154"/>
    </location>
    <ligand>
        <name>Zn(2+)</name>
        <dbReference type="ChEBI" id="CHEBI:29105"/>
        <note>structural</note>
    </ligand>
</feature>
<gene>
    <name evidence="5" type="primary">adk</name>
    <name evidence="8" type="ORF">Cyrtocomes_00100</name>
</gene>
<feature type="binding site" evidence="5">
    <location>
        <begin position="10"/>
        <end position="15"/>
    </location>
    <ligand>
        <name>ATP</name>
        <dbReference type="ChEBI" id="CHEBI:30616"/>
    </ligand>
</feature>
<dbReference type="InterPro" id="IPR000850">
    <property type="entry name" value="Adenylat/UMP-CMP_kin"/>
</dbReference>
<dbReference type="Pfam" id="PF00406">
    <property type="entry name" value="ADK"/>
    <property type="match status" value="1"/>
</dbReference>
<feature type="binding site" evidence="5">
    <location>
        <position position="92"/>
    </location>
    <ligand>
        <name>AMP</name>
        <dbReference type="ChEBI" id="CHEBI:456215"/>
    </ligand>
</feature>
<keyword evidence="9" id="KW-1185">Reference proteome</keyword>
<dbReference type="InterPro" id="IPR027417">
    <property type="entry name" value="P-loop_NTPase"/>
</dbReference>
<feature type="binding site" evidence="5">
    <location>
        <position position="173"/>
    </location>
    <ligand>
        <name>AMP</name>
        <dbReference type="ChEBI" id="CHEBI:456215"/>
    </ligand>
</feature>
<keyword evidence="5" id="KW-0963">Cytoplasm</keyword>
<dbReference type="Gene3D" id="3.40.50.300">
    <property type="entry name" value="P-loop containing nucleotide triphosphate hydrolases"/>
    <property type="match status" value="1"/>
</dbReference>
<dbReference type="PRINTS" id="PR00094">
    <property type="entry name" value="ADENYLTKNASE"/>
</dbReference>
<evidence type="ECO:0000256" key="2">
    <source>
        <dbReference type="ARBA" id="ARBA00022727"/>
    </source>
</evidence>
<dbReference type="PROSITE" id="PS00113">
    <property type="entry name" value="ADENYLATE_KINASE"/>
    <property type="match status" value="1"/>
</dbReference>
<feature type="binding site" evidence="5">
    <location>
        <position position="134"/>
    </location>
    <ligand>
        <name>Zn(2+)</name>
        <dbReference type="ChEBI" id="CHEBI:29105"/>
        <note>structural</note>
    </ligand>
</feature>
<feature type="binding site" evidence="5">
    <location>
        <position position="36"/>
    </location>
    <ligand>
        <name>AMP</name>
        <dbReference type="ChEBI" id="CHEBI:456215"/>
    </ligand>
</feature>
<keyword evidence="5 7" id="KW-0067">ATP-binding</keyword>
<sequence length="220" mass="25121">MKFILFGMPGVGKGTQSALLSDHYEIPKLSTGEVLRHEMENNSEIGARVAQIMRTGGLVPDEVVEAIVEARIRSESCKKGFILDGFPRTLNQAVYLDLLLKKIGCFEDIFIIYLVVDKERLASRILGRFLCSACGNIFHESLNQLVKINGCTRCGCKKFIYRDDDEKENIKNRIKIYQEQTFPLIEFYRGRKRFLEVDADASIEVVFKNITFLLDKVDIN</sequence>
<accession>A0ABU5L6I7</accession>
<keyword evidence="2 5" id="KW-0545">Nucleotide biosynthesis</keyword>
<evidence type="ECO:0000256" key="4">
    <source>
        <dbReference type="ARBA" id="ARBA00022777"/>
    </source>
</evidence>
<feature type="region of interest" description="NMP" evidence="5">
    <location>
        <begin position="30"/>
        <end position="59"/>
    </location>
</feature>
<comment type="caution">
    <text evidence="5">Lacks conserved residue(s) required for the propagation of feature annotation.</text>
</comment>
<proteinExistence type="inferred from homology"/>
<dbReference type="InterPro" id="IPR006259">
    <property type="entry name" value="Adenyl_kin_sub"/>
</dbReference>
<feature type="binding site" evidence="5">
    <location>
        <position position="131"/>
    </location>
    <ligand>
        <name>Zn(2+)</name>
        <dbReference type="ChEBI" id="CHEBI:29105"/>
        <note>structural</note>
    </ligand>
</feature>
<dbReference type="Proteomes" id="UP001293791">
    <property type="component" value="Unassembled WGS sequence"/>
</dbReference>
<evidence type="ECO:0000313" key="8">
    <source>
        <dbReference type="EMBL" id="MDZ5761742.1"/>
    </source>
</evidence>
<dbReference type="NCBIfam" id="TIGR01351">
    <property type="entry name" value="adk"/>
    <property type="match status" value="1"/>
</dbReference>
<evidence type="ECO:0000256" key="7">
    <source>
        <dbReference type="RuleBase" id="RU003331"/>
    </source>
</evidence>
<keyword evidence="5" id="KW-0862">Zinc</keyword>
<protein>
    <recommendedName>
        <fullName evidence="5 7">Adenylate kinase</fullName>
        <shortName evidence="5">AK</shortName>
        <ecNumber evidence="5 7">2.7.4.3</ecNumber>
    </recommendedName>
    <alternativeName>
        <fullName evidence="5">ATP-AMP transphosphorylase</fullName>
    </alternativeName>
    <alternativeName>
        <fullName evidence="5">ATP:AMP phosphotransferase</fullName>
    </alternativeName>
    <alternativeName>
        <fullName evidence="5">Adenylate monophosphate kinase</fullName>
    </alternativeName>
</protein>
<dbReference type="CDD" id="cd01428">
    <property type="entry name" value="ADK"/>
    <property type="match status" value="1"/>
</dbReference>
<keyword evidence="4 5" id="KW-0418">Kinase</keyword>
<dbReference type="InterPro" id="IPR033690">
    <property type="entry name" value="Adenylat_kinase_CS"/>
</dbReference>
<keyword evidence="5" id="KW-0479">Metal-binding</keyword>
<dbReference type="RefSeq" id="WP_322497252.1">
    <property type="nucleotide sequence ID" value="NZ_JARGYT010000002.1"/>
</dbReference>
<feature type="binding site" evidence="5">
    <location>
        <position position="151"/>
    </location>
    <ligand>
        <name>Zn(2+)</name>
        <dbReference type="ChEBI" id="CHEBI:29105"/>
        <note>structural</note>
    </ligand>
</feature>
<comment type="domain">
    <text evidence="5">Consists of three domains, a large central CORE domain and two small peripheral domains, NMPbind and LID, which undergo movements during catalysis. The LID domain closes over the site of phosphoryl transfer upon ATP binding. Assembling and dissambling the active center during each catalytic cycle provides an effective means to prevent ATP hydrolysis. Some bacteria have evolved a zinc-coordinating structure that stabilizes the LID domain.</text>
</comment>
<keyword evidence="3 5" id="KW-0547">Nucleotide-binding</keyword>
<dbReference type="GO" id="GO:0016301">
    <property type="term" value="F:kinase activity"/>
    <property type="evidence" value="ECO:0007669"/>
    <property type="project" value="UniProtKB-KW"/>
</dbReference>
<feature type="binding site" evidence="5">
    <location>
        <begin position="137"/>
        <end position="138"/>
    </location>
    <ligand>
        <name>ATP</name>
        <dbReference type="ChEBI" id="CHEBI:30616"/>
    </ligand>
</feature>
<feature type="binding site" evidence="5">
    <location>
        <position position="31"/>
    </location>
    <ligand>
        <name>AMP</name>
        <dbReference type="ChEBI" id="CHEBI:456215"/>
    </ligand>
</feature>
<feature type="binding site" evidence="5">
    <location>
        <position position="162"/>
    </location>
    <ligand>
        <name>AMP</name>
        <dbReference type="ChEBI" id="CHEBI:456215"/>
    </ligand>
</feature>
<comment type="caution">
    <text evidence="8">The sequence shown here is derived from an EMBL/GenBank/DDBJ whole genome shotgun (WGS) entry which is preliminary data.</text>
</comment>
<comment type="subcellular location">
    <subcellularLocation>
        <location evidence="5 7">Cytoplasm</location>
    </subcellularLocation>
</comment>
<comment type="subunit">
    <text evidence="5 7">Monomer.</text>
</comment>
<comment type="catalytic activity">
    <reaction evidence="5 7">
        <text>AMP + ATP = 2 ADP</text>
        <dbReference type="Rhea" id="RHEA:12973"/>
        <dbReference type="ChEBI" id="CHEBI:30616"/>
        <dbReference type="ChEBI" id="CHEBI:456215"/>
        <dbReference type="ChEBI" id="CHEBI:456216"/>
        <dbReference type="EC" id="2.7.4.3"/>
    </reaction>
</comment>
<feature type="binding site" evidence="5">
    <location>
        <position position="201"/>
    </location>
    <ligand>
        <name>ATP</name>
        <dbReference type="ChEBI" id="CHEBI:30616"/>
    </ligand>
</feature>
<evidence type="ECO:0000256" key="3">
    <source>
        <dbReference type="ARBA" id="ARBA00022741"/>
    </source>
</evidence>
<evidence type="ECO:0000313" key="9">
    <source>
        <dbReference type="Proteomes" id="UP001293791"/>
    </source>
</evidence>
<evidence type="ECO:0000256" key="6">
    <source>
        <dbReference type="RuleBase" id="RU003330"/>
    </source>
</evidence>
<reference evidence="8 9" key="1">
    <citation type="submission" date="2023-02" db="EMBL/GenBank/DDBJ databases">
        <title>Host association and intracellularity evolved multiple times independently in the Rickettsiales.</title>
        <authorList>
            <person name="Castelli M."/>
            <person name="Nardi T."/>
            <person name="Gammuto L."/>
            <person name="Bellinzona G."/>
            <person name="Sabaneyeva E."/>
            <person name="Potekhin A."/>
            <person name="Serra V."/>
            <person name="Petroni G."/>
            <person name="Sassera D."/>
        </authorList>
    </citation>
    <scope>NUCLEOTIDE SEQUENCE [LARGE SCALE GENOMIC DNA]</scope>
    <source>
        <strain evidence="8 9">BOD18</strain>
    </source>
</reference>
<organism evidence="8 9">
    <name type="scientific">Candidatus Cyrtobacter comes</name>
    <dbReference type="NCBI Taxonomy" id="675776"/>
    <lineage>
        <taxon>Bacteria</taxon>
        <taxon>Pseudomonadati</taxon>
        <taxon>Pseudomonadota</taxon>
        <taxon>Alphaproteobacteria</taxon>
        <taxon>Rickettsiales</taxon>
        <taxon>Candidatus Midichloriaceae</taxon>
        <taxon>Candidatus Cyrtobacter</taxon>
    </lineage>
</organism>
<keyword evidence="1 5" id="KW-0808">Transferase</keyword>
<dbReference type="NCBIfam" id="NF001381">
    <property type="entry name" value="PRK00279.1-3"/>
    <property type="match status" value="1"/>
</dbReference>
<feature type="binding site" evidence="5">
    <location>
        <position position="128"/>
    </location>
    <ligand>
        <name>ATP</name>
        <dbReference type="ChEBI" id="CHEBI:30616"/>
    </ligand>
</feature>
<dbReference type="SUPFAM" id="SSF52540">
    <property type="entry name" value="P-loop containing nucleoside triphosphate hydrolases"/>
    <property type="match status" value="1"/>
</dbReference>
<comment type="function">
    <text evidence="5">Catalyzes the reversible transfer of the terminal phosphate group between ATP and AMP. Plays an important role in cellular energy homeostasis and in adenine nucleotide metabolism.</text>
</comment>
<feature type="binding site" evidence="5">
    <location>
        <begin position="85"/>
        <end position="88"/>
    </location>
    <ligand>
        <name>AMP</name>
        <dbReference type="ChEBI" id="CHEBI:456215"/>
    </ligand>
</feature>
<evidence type="ECO:0000256" key="5">
    <source>
        <dbReference type="HAMAP-Rule" id="MF_00235"/>
    </source>
</evidence>
<comment type="pathway">
    <text evidence="5">Purine metabolism; AMP biosynthesis via salvage pathway; AMP from ADP: step 1/1.</text>
</comment>
<feature type="binding site" evidence="5">
    <location>
        <begin position="57"/>
        <end position="59"/>
    </location>
    <ligand>
        <name>AMP</name>
        <dbReference type="ChEBI" id="CHEBI:456215"/>
    </ligand>
</feature>
<evidence type="ECO:0000256" key="1">
    <source>
        <dbReference type="ARBA" id="ARBA00022679"/>
    </source>
</evidence>
<dbReference type="HAMAP" id="MF_00235">
    <property type="entry name" value="Adenylate_kinase_Adk"/>
    <property type="match status" value="1"/>
</dbReference>